<dbReference type="PANTHER" id="PTHR43591:SF102">
    <property type="entry name" value="S-ADENOSYL-L-METHIONINE-DEPENDENT METHYLTRANSFERASE"/>
    <property type="match status" value="1"/>
</dbReference>
<protein>
    <submittedName>
        <fullName evidence="2 4">S-adenosyl-L-methionine-dependent methyltransferase</fullName>
    </submittedName>
</protein>
<dbReference type="CDD" id="cd02440">
    <property type="entry name" value="AdoMet_MTases"/>
    <property type="match status" value="1"/>
</dbReference>
<dbReference type="Pfam" id="PF13489">
    <property type="entry name" value="Methyltransf_23"/>
    <property type="match status" value="1"/>
</dbReference>
<dbReference type="OrthoDB" id="2013972at2759"/>
<dbReference type="SUPFAM" id="SSF53335">
    <property type="entry name" value="S-adenosyl-L-methionine-dependent methyltransferases"/>
    <property type="match status" value="1"/>
</dbReference>
<evidence type="ECO:0000313" key="3">
    <source>
        <dbReference type="Proteomes" id="UP000504638"/>
    </source>
</evidence>
<dbReference type="AlphaFoldDB" id="A0A6G1G261"/>
<dbReference type="InterPro" id="IPR029063">
    <property type="entry name" value="SAM-dependent_MTases_sf"/>
</dbReference>
<dbReference type="PANTHER" id="PTHR43591">
    <property type="entry name" value="METHYLTRANSFERASE"/>
    <property type="match status" value="1"/>
</dbReference>
<feature type="compositionally biased region" description="Polar residues" evidence="1">
    <location>
        <begin position="1"/>
        <end position="10"/>
    </location>
</feature>
<evidence type="ECO:0000256" key="1">
    <source>
        <dbReference type="SAM" id="MobiDB-lite"/>
    </source>
</evidence>
<dbReference type="EMBL" id="ML975158">
    <property type="protein sequence ID" value="KAF1812195.1"/>
    <property type="molecule type" value="Genomic_DNA"/>
</dbReference>
<dbReference type="Gene3D" id="3.40.50.150">
    <property type="entry name" value="Vaccinia Virus protein VP39"/>
    <property type="match status" value="1"/>
</dbReference>
<sequence>MDGTQNSAPQTVEVDVDSDSALADDASTASTSLAESIFDYRRENGRSYHAYKPGSYVFPCDEKESDRLDLQHHLFQLTLDGKLFLAPVGPDPHHILDIGTGTGIWAIDVADEFPSCEVIGTDLAPTQPSFVPPNCKFIIDDAEDTWLFGSTKFDLVHFRVMGGCFKDWRQVFKHAFDACAPGGYIEVKDFILPMKCIDHTYAGTALEEWDRNMITASENFGKEICQVDSYKGWLLEAGFVDIQQRDFMWPSNPWPKDRKLKEIGKWNEVNITDGLEGFSLKLMTHGLGWSETSVQVHIAQVRSAIRDRGIHAYFSIPILWANLPQAVRHSYHGPYTPPVLELSVYNYDQMPNREV</sequence>
<accession>A0A6G1G261</accession>
<keyword evidence="2" id="KW-0808">Transferase</keyword>
<dbReference type="GO" id="GO:0008168">
    <property type="term" value="F:methyltransferase activity"/>
    <property type="evidence" value="ECO:0007669"/>
    <property type="project" value="UniProtKB-KW"/>
</dbReference>
<dbReference type="GeneID" id="54415475"/>
<reference evidence="4" key="3">
    <citation type="submission" date="2025-04" db="UniProtKB">
        <authorList>
            <consortium name="RefSeq"/>
        </authorList>
    </citation>
    <scope>IDENTIFICATION</scope>
    <source>
        <strain evidence="4">CBS 781.70</strain>
    </source>
</reference>
<feature type="region of interest" description="Disordered" evidence="1">
    <location>
        <begin position="1"/>
        <end position="27"/>
    </location>
</feature>
<organism evidence="2">
    <name type="scientific">Eremomyces bilateralis CBS 781.70</name>
    <dbReference type="NCBI Taxonomy" id="1392243"/>
    <lineage>
        <taxon>Eukaryota</taxon>
        <taxon>Fungi</taxon>
        <taxon>Dikarya</taxon>
        <taxon>Ascomycota</taxon>
        <taxon>Pezizomycotina</taxon>
        <taxon>Dothideomycetes</taxon>
        <taxon>Dothideomycetes incertae sedis</taxon>
        <taxon>Eremomycetales</taxon>
        <taxon>Eremomycetaceae</taxon>
        <taxon>Eremomyces</taxon>
    </lineage>
</organism>
<evidence type="ECO:0000313" key="2">
    <source>
        <dbReference type="EMBL" id="KAF1812195.1"/>
    </source>
</evidence>
<dbReference type="Proteomes" id="UP000504638">
    <property type="component" value="Unplaced"/>
</dbReference>
<keyword evidence="3" id="KW-1185">Reference proteome</keyword>
<dbReference type="RefSeq" id="XP_033533826.1">
    <property type="nucleotide sequence ID" value="XM_033674905.1"/>
</dbReference>
<proteinExistence type="predicted"/>
<gene>
    <name evidence="2 4" type="ORF">P152DRAFT_27897</name>
</gene>
<reference evidence="4" key="2">
    <citation type="submission" date="2020-04" db="EMBL/GenBank/DDBJ databases">
        <authorList>
            <consortium name="NCBI Genome Project"/>
        </authorList>
    </citation>
    <scope>NUCLEOTIDE SEQUENCE</scope>
    <source>
        <strain evidence="4">CBS 781.70</strain>
    </source>
</reference>
<keyword evidence="2 4" id="KW-0489">Methyltransferase</keyword>
<evidence type="ECO:0000313" key="4">
    <source>
        <dbReference type="RefSeq" id="XP_033533826.1"/>
    </source>
</evidence>
<reference evidence="2 4" key="1">
    <citation type="submission" date="2020-01" db="EMBL/GenBank/DDBJ databases">
        <authorList>
            <consortium name="DOE Joint Genome Institute"/>
            <person name="Haridas S."/>
            <person name="Albert R."/>
            <person name="Binder M."/>
            <person name="Bloem J."/>
            <person name="Labutti K."/>
            <person name="Salamov A."/>
            <person name="Andreopoulos B."/>
            <person name="Baker S.E."/>
            <person name="Barry K."/>
            <person name="Bills G."/>
            <person name="Bluhm B.H."/>
            <person name="Cannon C."/>
            <person name="Castanera R."/>
            <person name="Culley D.E."/>
            <person name="Daum C."/>
            <person name="Ezra D."/>
            <person name="Gonzalez J.B."/>
            <person name="Henrissat B."/>
            <person name="Kuo A."/>
            <person name="Liang C."/>
            <person name="Lipzen A."/>
            <person name="Lutzoni F."/>
            <person name="Magnuson J."/>
            <person name="Mondo S."/>
            <person name="Nolan M."/>
            <person name="Ohm R."/>
            <person name="Pangilinan J."/>
            <person name="Park H.-J."/>
            <person name="Ramirez L."/>
            <person name="Alfaro M."/>
            <person name="Sun H."/>
            <person name="Tritt A."/>
            <person name="Yoshinaga Y."/>
            <person name="Zwiers L.-H."/>
            <person name="Turgeon B.G."/>
            <person name="Goodwin S.B."/>
            <person name="Spatafora J.W."/>
            <person name="Crous P.W."/>
            <person name="Grigoriev I.V."/>
        </authorList>
    </citation>
    <scope>NUCLEOTIDE SEQUENCE</scope>
    <source>
        <strain evidence="2 4">CBS 781.70</strain>
    </source>
</reference>
<name>A0A6G1G261_9PEZI</name>
<dbReference type="GO" id="GO:0032259">
    <property type="term" value="P:methylation"/>
    <property type="evidence" value="ECO:0007669"/>
    <property type="project" value="UniProtKB-KW"/>
</dbReference>